<reference evidence="2" key="1">
    <citation type="submission" date="2019-08" db="EMBL/GenBank/DDBJ databases">
        <title>Limnoglobus roseus gen. nov., sp. nov., a novel freshwater planctomycete with a giant genome from the family Gemmataceae.</title>
        <authorList>
            <person name="Kulichevskaya I.S."/>
            <person name="Naumoff D.G."/>
            <person name="Miroshnikov K."/>
            <person name="Ivanova A."/>
            <person name="Philippov D.A."/>
            <person name="Hakobyan A."/>
            <person name="Rijpstra I.C."/>
            <person name="Sinninghe Damste J.S."/>
            <person name="Liesack W."/>
            <person name="Dedysh S.N."/>
        </authorList>
    </citation>
    <scope>NUCLEOTIDE SEQUENCE [LARGE SCALE GENOMIC DNA]</scope>
    <source>
        <strain evidence="2">PX52</strain>
    </source>
</reference>
<proteinExistence type="predicted"/>
<keyword evidence="2" id="KW-1185">Reference proteome</keyword>
<accession>A0A5C1AIZ0</accession>
<protein>
    <submittedName>
        <fullName evidence="1">Uncharacterized protein</fullName>
    </submittedName>
</protein>
<dbReference type="Proteomes" id="UP000324974">
    <property type="component" value="Chromosome"/>
</dbReference>
<evidence type="ECO:0000313" key="2">
    <source>
        <dbReference type="Proteomes" id="UP000324974"/>
    </source>
</evidence>
<dbReference type="AlphaFoldDB" id="A0A5C1AIZ0"/>
<evidence type="ECO:0000313" key="1">
    <source>
        <dbReference type="EMBL" id="QEL18625.1"/>
    </source>
</evidence>
<gene>
    <name evidence="1" type="ORF">PX52LOC_05658</name>
</gene>
<sequence length="221" mass="23614">MNAGRPVTELEDREVLAELEGIFAVTVAGLERGAALYAEVVRRGMTCSLKSVVMREYLPPIAARTLSAAAVVRFADLRRVLRAVARLPIEVQEALAAGRLVDVVMGGEVVSVSARDTFPSYVRQVFVGGKVATVEEQFAELDARRRRELARELARVERAVKRLEQAEVTTTAATVEALIAMGWAKGDPARPPFHNSFAGGAVSGDAAPAWTATAGRTGGRG</sequence>
<name>A0A5C1AIZ0_9BACT</name>
<organism evidence="1 2">
    <name type="scientific">Limnoglobus roseus</name>
    <dbReference type="NCBI Taxonomy" id="2598579"/>
    <lineage>
        <taxon>Bacteria</taxon>
        <taxon>Pseudomonadati</taxon>
        <taxon>Planctomycetota</taxon>
        <taxon>Planctomycetia</taxon>
        <taxon>Gemmatales</taxon>
        <taxon>Gemmataceae</taxon>
        <taxon>Limnoglobus</taxon>
    </lineage>
</organism>
<dbReference type="RefSeq" id="WP_149113107.1">
    <property type="nucleotide sequence ID" value="NZ_CP042425.1"/>
</dbReference>
<dbReference type="EMBL" id="CP042425">
    <property type="protein sequence ID" value="QEL18625.1"/>
    <property type="molecule type" value="Genomic_DNA"/>
</dbReference>
<dbReference type="KEGG" id="lrs:PX52LOC_05658"/>